<evidence type="ECO:0000259" key="1">
    <source>
        <dbReference type="Pfam" id="PF03724"/>
    </source>
</evidence>
<dbReference type="InterPro" id="IPR038670">
    <property type="entry name" value="HslJ-like_sf"/>
</dbReference>
<keyword evidence="3" id="KW-1185">Reference proteome</keyword>
<accession>A0A7K0D826</accession>
<dbReference type="PANTHER" id="PTHR35535:SF2">
    <property type="entry name" value="DUF306 DOMAIN-CONTAINING PROTEIN"/>
    <property type="match status" value="1"/>
</dbReference>
<dbReference type="PANTHER" id="PTHR35535">
    <property type="entry name" value="HEAT SHOCK PROTEIN HSLJ"/>
    <property type="match status" value="1"/>
</dbReference>
<dbReference type="AlphaFoldDB" id="A0A7K0D826"/>
<gene>
    <name evidence="2" type="ORF">NRB20_41330</name>
</gene>
<evidence type="ECO:0000313" key="2">
    <source>
        <dbReference type="EMBL" id="MQY21024.1"/>
    </source>
</evidence>
<dbReference type="InterPro" id="IPR053147">
    <property type="entry name" value="Hsp_HslJ-like"/>
</dbReference>
<dbReference type="InterPro" id="IPR005184">
    <property type="entry name" value="DUF306_Meta_HslJ"/>
</dbReference>
<dbReference type="Pfam" id="PF03724">
    <property type="entry name" value="META"/>
    <property type="match status" value="2"/>
</dbReference>
<organism evidence="2 3">
    <name type="scientific">Nocardia macrotermitis</name>
    <dbReference type="NCBI Taxonomy" id="2585198"/>
    <lineage>
        <taxon>Bacteria</taxon>
        <taxon>Bacillati</taxon>
        <taxon>Actinomycetota</taxon>
        <taxon>Actinomycetes</taxon>
        <taxon>Mycobacteriales</taxon>
        <taxon>Nocardiaceae</taxon>
        <taxon>Nocardia</taxon>
    </lineage>
</organism>
<dbReference type="EMBL" id="WEGK01000008">
    <property type="protein sequence ID" value="MQY21024.1"/>
    <property type="molecule type" value="Genomic_DNA"/>
</dbReference>
<reference evidence="2 3" key="1">
    <citation type="submission" date="2019-10" db="EMBL/GenBank/DDBJ databases">
        <title>Nocardia macrotermitis sp. nov. and Nocardia aurantia sp. nov., isolated from the gut of fungus growing-termite Macrotermes natalensis.</title>
        <authorList>
            <person name="Benndorf R."/>
            <person name="Schwitalla J."/>
            <person name="Martin K."/>
            <person name="De Beer W."/>
            <person name="Kaster A.-K."/>
            <person name="Vollmers J."/>
            <person name="Poulsen M."/>
            <person name="Beemelmanns C."/>
        </authorList>
    </citation>
    <scope>NUCLEOTIDE SEQUENCE [LARGE SCALE GENOMIC DNA]</scope>
    <source>
        <strain evidence="2 3">RB20</strain>
    </source>
</reference>
<feature type="domain" description="DUF306" evidence="1">
    <location>
        <begin position="3"/>
        <end position="101"/>
    </location>
</feature>
<protein>
    <recommendedName>
        <fullName evidence="1">DUF306 domain-containing protein</fullName>
    </recommendedName>
</protein>
<sequence length="225" mass="23292">MGHTYISTGVQGTPIPGGGPLTLTFEDGRVSADSGCNSSSGAVTLDGSVLRVSQLATTMMACVGDKSGADGWQTALLQSAPKWSLSGSTLTLTGHDVTVTLRDKRVVRPDLPLTGTAWVVTTLLRKEGQVRSQALDAARPTLTISPSGQVTGSAGCNRMTGAADIAGSEVTFHLGTTRMMCAQDVMQVEQQVLEALDGTTEATVDSDALTIRNRANGAGLILRSE</sequence>
<proteinExistence type="predicted"/>
<dbReference type="Gene3D" id="2.40.128.270">
    <property type="match status" value="2"/>
</dbReference>
<dbReference type="Proteomes" id="UP000438448">
    <property type="component" value="Unassembled WGS sequence"/>
</dbReference>
<comment type="caution">
    <text evidence="2">The sequence shown here is derived from an EMBL/GenBank/DDBJ whole genome shotgun (WGS) entry which is preliminary data.</text>
</comment>
<feature type="domain" description="DUF306" evidence="1">
    <location>
        <begin position="112"/>
        <end position="216"/>
    </location>
</feature>
<name>A0A7K0D826_9NOCA</name>
<evidence type="ECO:0000313" key="3">
    <source>
        <dbReference type="Proteomes" id="UP000438448"/>
    </source>
</evidence>